<dbReference type="InterPro" id="IPR000608">
    <property type="entry name" value="UBC"/>
</dbReference>
<evidence type="ECO:0000259" key="3">
    <source>
        <dbReference type="PROSITE" id="PS50127"/>
    </source>
</evidence>
<name>A0AAW2E3R4_9ROSI</name>
<feature type="domain" description="UBC core" evidence="3">
    <location>
        <begin position="267"/>
        <end position="414"/>
    </location>
</feature>
<dbReference type="SUPFAM" id="SSF54495">
    <property type="entry name" value="UBC-like"/>
    <property type="match status" value="2"/>
</dbReference>
<reference evidence="4 5" key="1">
    <citation type="submission" date="2024-01" db="EMBL/GenBank/DDBJ databases">
        <title>A telomere-to-telomere, gap-free genome of sweet tea (Lithocarpus litseifolius).</title>
        <authorList>
            <person name="Zhou J."/>
        </authorList>
    </citation>
    <scope>NUCLEOTIDE SEQUENCE [LARGE SCALE GENOMIC DNA]</scope>
    <source>
        <strain evidence="4">Zhou-2022a</strain>
        <tissue evidence="4">Leaf</tissue>
    </source>
</reference>
<keyword evidence="1" id="KW-0808">Transferase</keyword>
<dbReference type="SMART" id="SM00212">
    <property type="entry name" value="UBCc"/>
    <property type="match status" value="2"/>
</dbReference>
<keyword evidence="2" id="KW-0833">Ubl conjugation pathway</keyword>
<organism evidence="4 5">
    <name type="scientific">Lithocarpus litseifolius</name>
    <dbReference type="NCBI Taxonomy" id="425828"/>
    <lineage>
        <taxon>Eukaryota</taxon>
        <taxon>Viridiplantae</taxon>
        <taxon>Streptophyta</taxon>
        <taxon>Embryophyta</taxon>
        <taxon>Tracheophyta</taxon>
        <taxon>Spermatophyta</taxon>
        <taxon>Magnoliopsida</taxon>
        <taxon>eudicotyledons</taxon>
        <taxon>Gunneridae</taxon>
        <taxon>Pentapetalae</taxon>
        <taxon>rosids</taxon>
        <taxon>fabids</taxon>
        <taxon>Fagales</taxon>
        <taxon>Fagaceae</taxon>
        <taxon>Lithocarpus</taxon>
    </lineage>
</organism>
<dbReference type="PROSITE" id="PS50127">
    <property type="entry name" value="UBC_2"/>
    <property type="match status" value="2"/>
</dbReference>
<evidence type="ECO:0000313" key="5">
    <source>
        <dbReference type="Proteomes" id="UP001459277"/>
    </source>
</evidence>
<proteinExistence type="predicted"/>
<dbReference type="Pfam" id="PF00179">
    <property type="entry name" value="UQ_con"/>
    <property type="match status" value="2"/>
</dbReference>
<evidence type="ECO:0000313" key="4">
    <source>
        <dbReference type="EMBL" id="KAL0016423.1"/>
    </source>
</evidence>
<accession>A0AAW2E3R4</accession>
<dbReference type="GO" id="GO:0061631">
    <property type="term" value="F:ubiquitin conjugating enzyme activity"/>
    <property type="evidence" value="ECO:0007669"/>
    <property type="project" value="TreeGrafter"/>
</dbReference>
<dbReference type="InterPro" id="IPR016135">
    <property type="entry name" value="UBQ-conjugating_enzyme/RWD"/>
</dbReference>
<dbReference type="Proteomes" id="UP001459277">
    <property type="component" value="Unassembled WGS sequence"/>
</dbReference>
<dbReference type="Gene3D" id="3.10.110.10">
    <property type="entry name" value="Ubiquitin Conjugating Enzyme"/>
    <property type="match status" value="2"/>
</dbReference>
<protein>
    <recommendedName>
        <fullName evidence="3">UBC core domain-containing protein</fullName>
    </recommendedName>
</protein>
<dbReference type="EMBL" id="JAZDWU010000001">
    <property type="protein sequence ID" value="KAL0016423.1"/>
    <property type="molecule type" value="Genomic_DNA"/>
</dbReference>
<evidence type="ECO:0000256" key="2">
    <source>
        <dbReference type="ARBA" id="ARBA00022786"/>
    </source>
</evidence>
<comment type="caution">
    <text evidence="4">The sequence shown here is derived from an EMBL/GenBank/DDBJ whole genome shotgun (WGS) entry which is preliminary data.</text>
</comment>
<gene>
    <name evidence="4" type="ORF">SO802_003492</name>
</gene>
<dbReference type="PANTHER" id="PTHR46116:SF41">
    <property type="entry name" value="UBIQUITIN-CONJUGATING ENZYME E2 25-RELATED"/>
    <property type="match status" value="1"/>
</dbReference>
<evidence type="ECO:0000256" key="1">
    <source>
        <dbReference type="ARBA" id="ARBA00022679"/>
    </source>
</evidence>
<dbReference type="PANTHER" id="PTHR46116">
    <property type="entry name" value="(E3-INDEPENDENT) E2 UBIQUITIN-CONJUGATING ENZYME"/>
    <property type="match status" value="1"/>
</dbReference>
<dbReference type="AlphaFoldDB" id="A0AAW2E3R4"/>
<sequence>MFIDEKVQKSKKGKEIQDVTDGYGGHQAKVILHEVIDVDKEEDSDDVMFIDEKVHKCKKRKEVQDVSDGYGDHQAKGYPFGAGVERFGSVSGVQPSEMHNSYDRHGRHSSNICRYYRSKGKVCNSSFSSEYSIFLAQFESLDFPPGIKAPTSTNLETDSYTPWSYLENLPPRMLWQPRPLFVDLPFFYVPVYEFYAPKDVKKFPWLRPSSQKNQNNATAEPIEANSGNDKNEILRRFQLFKQFDIVEDYSDHYYASDGFTAMQTSKTWAKKIQEEWKILEKDLPDNIFVRVYERRMDLLRAVIIGTEGTPYHDGLFFFDFFFDFNYPNVPPKVHYHSWGLKLNPAFNKNGSSYWLPGVSTMLQLLVSLQGLILNTRPFNWHQPIPSDNTEMQYRLYDEDVFVLSLRTMTFTMRSPPKHFEDFVVGHFCNRGRDILVACRAYMDGAQVGSVVKGGVKDANTDDKSCSQQFKNSVAVMLILLSRYFTEIGAEDCKKFLLPVLPATAMKVKKRKAVQHVSAGYGNHQRKGYHFGAGMERFGLVNGEMLNFVDLHHNISIMRDLRSTGQVGFSPCNGYLIFLAQFESMDFPPGIEAPTSGPPMPYAVDAYVPWFYWENLLWQPSSSFGLSSFHVPAFEFYAPKDVKKFPWLQPSARNQNNAAAEPIKAISGKDKYEILRRFKLFKQFDIVEDYSDHYYASYGSTTMQPSETWAKKIREEWKILEKDLPDKIFVRVYETRMDLLRAVIVGTEGTPYHDGLFFFDFFFDSYYPNVAPKVHYHSGGLKLIPQMSNDGSIYSAVSTGHPLGDGRYNNFWLPGVSTMLQLLVSIQVLFFNTKPFFNLPPRSSAYNEKQCQVYNEDVFVLSLRTMTYTMRSPPKHFEDFVVGHFCNCGRDILVACRAYMDGAPLGSVKGGVKDVNMDDRCSSRRFRNSLAVMLMLLSRYFTEIGAKDCKEFLLPVLPEMKVKKRKAVQVQRPQWMV</sequence>
<feature type="domain" description="UBC core" evidence="3">
    <location>
        <begin position="707"/>
        <end position="866"/>
    </location>
</feature>
<keyword evidence="5" id="KW-1185">Reference proteome</keyword>